<comment type="caution">
    <text evidence="4">The sequence shown here is derived from an EMBL/GenBank/DDBJ whole genome shotgun (WGS) entry which is preliminary data.</text>
</comment>
<feature type="domain" description="Fe/B12 periplasmic-binding" evidence="3">
    <location>
        <begin position="100"/>
        <end position="381"/>
    </location>
</feature>
<dbReference type="AlphaFoldDB" id="A0A4V6PG73"/>
<dbReference type="PROSITE" id="PS50983">
    <property type="entry name" value="FE_B12_PBP"/>
    <property type="match status" value="1"/>
</dbReference>
<organism evidence="4 5">
    <name type="scientific">Nonomuraea mesophila</name>
    <dbReference type="NCBI Taxonomy" id="2530382"/>
    <lineage>
        <taxon>Bacteria</taxon>
        <taxon>Bacillati</taxon>
        <taxon>Actinomycetota</taxon>
        <taxon>Actinomycetes</taxon>
        <taxon>Streptosporangiales</taxon>
        <taxon>Streptosporangiaceae</taxon>
        <taxon>Nonomuraea</taxon>
    </lineage>
</organism>
<dbReference type="PANTHER" id="PTHR30535">
    <property type="entry name" value="VITAMIN B12-BINDING PROTEIN"/>
    <property type="match status" value="1"/>
</dbReference>
<reference evidence="4 5" key="1">
    <citation type="submission" date="2019-03" db="EMBL/GenBank/DDBJ databases">
        <title>Draft genome sequences of novel Actinobacteria.</title>
        <authorList>
            <person name="Sahin N."/>
            <person name="Ay H."/>
            <person name="Saygin H."/>
        </authorList>
    </citation>
    <scope>NUCLEOTIDE SEQUENCE [LARGE SCALE GENOMIC DNA]</scope>
    <source>
        <strain evidence="4 5">6K102</strain>
    </source>
</reference>
<evidence type="ECO:0000259" key="3">
    <source>
        <dbReference type="PROSITE" id="PS50983"/>
    </source>
</evidence>
<comment type="similarity">
    <text evidence="1">Belongs to the bacterial solute-binding protein 8 family.</text>
</comment>
<dbReference type="Proteomes" id="UP000295136">
    <property type="component" value="Unassembled WGS sequence"/>
</dbReference>
<dbReference type="PANTHER" id="PTHR30535:SF7">
    <property type="entry name" value="IRON(III) DICITRATE-BINDING PROTEIN"/>
    <property type="match status" value="1"/>
</dbReference>
<evidence type="ECO:0000256" key="2">
    <source>
        <dbReference type="SAM" id="MobiDB-lite"/>
    </source>
</evidence>
<dbReference type="SUPFAM" id="SSF53807">
    <property type="entry name" value="Helical backbone' metal receptor"/>
    <property type="match status" value="1"/>
</dbReference>
<dbReference type="Pfam" id="PF01497">
    <property type="entry name" value="Peripla_BP_2"/>
    <property type="match status" value="1"/>
</dbReference>
<evidence type="ECO:0000313" key="5">
    <source>
        <dbReference type="Proteomes" id="UP000295136"/>
    </source>
</evidence>
<dbReference type="InterPro" id="IPR002491">
    <property type="entry name" value="ABC_transptr_periplasmic_BD"/>
</dbReference>
<feature type="region of interest" description="Disordered" evidence="2">
    <location>
        <begin position="16"/>
        <end position="43"/>
    </location>
</feature>
<keyword evidence="5" id="KW-1185">Reference proteome</keyword>
<accession>A0A4V6PG73</accession>
<evidence type="ECO:0000313" key="4">
    <source>
        <dbReference type="EMBL" id="TDE37606.1"/>
    </source>
</evidence>
<feature type="compositionally biased region" description="Basic and acidic residues" evidence="2">
    <location>
        <begin position="18"/>
        <end position="30"/>
    </location>
</feature>
<gene>
    <name evidence="4" type="ORF">E1295_34480</name>
</gene>
<dbReference type="InterPro" id="IPR050902">
    <property type="entry name" value="ABC_Transporter_SBP"/>
</dbReference>
<dbReference type="Gene3D" id="3.40.50.1980">
    <property type="entry name" value="Nitrogenase molybdenum iron protein domain"/>
    <property type="match status" value="2"/>
</dbReference>
<evidence type="ECO:0000256" key="1">
    <source>
        <dbReference type="ARBA" id="ARBA00008814"/>
    </source>
</evidence>
<protein>
    <recommendedName>
        <fullName evidence="3">Fe/B12 periplasmic-binding domain-containing protein</fullName>
    </recommendedName>
</protein>
<proteinExistence type="inferred from homology"/>
<sequence>MQMAGSCGLCAKMRSHARPLDPGDSPHEPHSSQAVRPRQRAAEGGRMRRLFVLVAALTLTACGQAPAAQEAGPAAAPQPGFPVTVENCGRTLTFDRPPSKVVTGYHPSLETLLALGLGDRIAGRTNFSESAFLPGHKELYDKIPEISPTIMLPQKEVMLAQGADFVLDNQMASFDAAGGYATVEELDAAGSPVYILGGWCSPEETLEFTLDDTFTDLRNLGKIFGVPDRADKLATELRGRLDDVRERVAGRPPVKVLATDGGKGPVNAYGGAGVTHQMINAAGGVNVLADVKGDYTEVSVEQVSAAQPDAILVSEYATLRGETMPTVRAKTADALAIARNSPAAKARRVLPLPVAAQHPGYRNLLAITDIARFLHPGAFTS</sequence>
<dbReference type="EMBL" id="SMLD01000126">
    <property type="protein sequence ID" value="TDE37606.1"/>
    <property type="molecule type" value="Genomic_DNA"/>
</dbReference>
<name>A0A4V6PG73_9ACTN</name>